<dbReference type="InterPro" id="IPR011043">
    <property type="entry name" value="Gal_Oxase/kelch_b-propeller"/>
</dbReference>
<dbReference type="InterPro" id="IPR001810">
    <property type="entry name" value="F-box_dom"/>
</dbReference>
<evidence type="ECO:0000256" key="1">
    <source>
        <dbReference type="SAM" id="MobiDB-lite"/>
    </source>
</evidence>
<dbReference type="Pfam" id="PF00646">
    <property type="entry name" value="F-box"/>
    <property type="match status" value="1"/>
</dbReference>
<evidence type="ECO:0000259" key="2">
    <source>
        <dbReference type="Pfam" id="PF00646"/>
    </source>
</evidence>
<evidence type="ECO:0000313" key="5">
    <source>
        <dbReference type="Proteomes" id="UP000489600"/>
    </source>
</evidence>
<dbReference type="Pfam" id="PF03478">
    <property type="entry name" value="Beta-prop_KIB1-4"/>
    <property type="match status" value="1"/>
</dbReference>
<comment type="caution">
    <text evidence="4">The sequence shown here is derived from an EMBL/GenBank/DDBJ whole genome shotgun (WGS) entry which is preliminary data.</text>
</comment>
<evidence type="ECO:0008006" key="6">
    <source>
        <dbReference type="Google" id="ProtNLM"/>
    </source>
</evidence>
<dbReference type="OrthoDB" id="642536at2759"/>
<feature type="region of interest" description="Disordered" evidence="1">
    <location>
        <begin position="1"/>
        <end position="24"/>
    </location>
</feature>
<dbReference type="SUPFAM" id="SSF50965">
    <property type="entry name" value="Galactose oxidase, central domain"/>
    <property type="match status" value="1"/>
</dbReference>
<organism evidence="4 5">
    <name type="scientific">Arabis nemorensis</name>
    <dbReference type="NCBI Taxonomy" id="586526"/>
    <lineage>
        <taxon>Eukaryota</taxon>
        <taxon>Viridiplantae</taxon>
        <taxon>Streptophyta</taxon>
        <taxon>Embryophyta</taxon>
        <taxon>Tracheophyta</taxon>
        <taxon>Spermatophyta</taxon>
        <taxon>Magnoliopsida</taxon>
        <taxon>eudicotyledons</taxon>
        <taxon>Gunneridae</taxon>
        <taxon>Pentapetalae</taxon>
        <taxon>rosids</taxon>
        <taxon>malvids</taxon>
        <taxon>Brassicales</taxon>
        <taxon>Brassicaceae</taxon>
        <taxon>Arabideae</taxon>
        <taxon>Arabis</taxon>
    </lineage>
</organism>
<keyword evidence="5" id="KW-1185">Reference proteome</keyword>
<evidence type="ECO:0000313" key="4">
    <source>
        <dbReference type="EMBL" id="VVB12135.1"/>
    </source>
</evidence>
<dbReference type="EMBL" id="CABITT030000007">
    <property type="protein sequence ID" value="VVB12135.1"/>
    <property type="molecule type" value="Genomic_DNA"/>
</dbReference>
<feature type="domain" description="F-box" evidence="2">
    <location>
        <begin position="39"/>
        <end position="75"/>
    </location>
</feature>
<dbReference type="InterPro" id="IPR005174">
    <property type="entry name" value="KIB1-4_b-propeller"/>
</dbReference>
<gene>
    <name evidence="4" type="ORF">ANE_LOCUS22579</name>
</gene>
<dbReference type="Proteomes" id="UP000489600">
    <property type="component" value="Unassembled WGS sequence"/>
</dbReference>
<reference evidence="4" key="1">
    <citation type="submission" date="2019-07" db="EMBL/GenBank/DDBJ databases">
        <authorList>
            <person name="Dittberner H."/>
        </authorList>
    </citation>
    <scope>NUCLEOTIDE SEQUENCE [LARGE SCALE GENOMIC DNA]</scope>
</reference>
<feature type="compositionally biased region" description="Pro residues" evidence="1">
    <location>
        <begin position="1"/>
        <end position="18"/>
    </location>
</feature>
<evidence type="ECO:0000259" key="3">
    <source>
        <dbReference type="Pfam" id="PF03478"/>
    </source>
</evidence>
<dbReference type="PANTHER" id="PTHR44259:SF25">
    <property type="entry name" value="F-BOX DOMAIN-CONTAINING PROTEIN"/>
    <property type="match status" value="1"/>
</dbReference>
<dbReference type="InterPro" id="IPR036047">
    <property type="entry name" value="F-box-like_dom_sf"/>
</dbReference>
<name>A0A565CET5_9BRAS</name>
<dbReference type="PANTHER" id="PTHR44259">
    <property type="entry name" value="OS07G0183000 PROTEIN-RELATED"/>
    <property type="match status" value="1"/>
</dbReference>
<proteinExistence type="predicted"/>
<dbReference type="Gene3D" id="1.20.1280.50">
    <property type="match status" value="1"/>
</dbReference>
<dbReference type="SUPFAM" id="SSF81383">
    <property type="entry name" value="F-box domain"/>
    <property type="match status" value="1"/>
</dbReference>
<dbReference type="AlphaFoldDB" id="A0A565CET5"/>
<sequence length="396" mass="45848">MAAPLIPDPPLEPSPPLKYPTVSPTEVTRSDRIRNPHCWSNLPQELLLLVFERLGFADFERAKSVCSPCQSASRQAKPNNQIPWMIIFPKDKNYGLLFNPEEKDRVYKTQDLGNDFSRCFCMATYRSWLLMLDPLYTDDFQHNFYILDLLTRERIINLPTMASGLHSPVFWIDEKTKDYLVIGMFGEDHAVCLKKGDNSWKQIPSLSGIEECFNMVYKDHKLYCLNYCKLKIFDFSGEIPVKIFSITVPGCIKPLLMLPGRFPHNFSWTRMKNNVVVTVSGHVLIVNCIRRSMSKIWNFEIYKMDSPKGNKWVEIFSLGDEAILLDLGITVLAKDTEGIKKNSIYFNGTDFEGQYDGNDSFIFNLDTKTIEQPHQFFCSYVPCSNVRWFLPCFQRE</sequence>
<accession>A0A565CET5</accession>
<dbReference type="InterPro" id="IPR050942">
    <property type="entry name" value="F-box_BR-signaling"/>
</dbReference>
<protein>
    <recommendedName>
        <fullName evidence="6">F-box domain-containing protein</fullName>
    </recommendedName>
</protein>
<feature type="domain" description="KIB1-4 beta-propeller" evidence="3">
    <location>
        <begin position="98"/>
        <end position="364"/>
    </location>
</feature>